<gene>
    <name evidence="2" type="ORF">AMURIS_04381</name>
</gene>
<keyword evidence="3" id="KW-1185">Reference proteome</keyword>
<dbReference type="InterPro" id="IPR042267">
    <property type="entry name" value="VTC_sf"/>
</dbReference>
<evidence type="ECO:0000313" key="2">
    <source>
        <dbReference type="EMBL" id="SOY31637.1"/>
    </source>
</evidence>
<dbReference type="EMBL" id="OFSM01000028">
    <property type="protein sequence ID" value="SOY31637.1"/>
    <property type="molecule type" value="Genomic_DNA"/>
</dbReference>
<evidence type="ECO:0000259" key="1">
    <source>
        <dbReference type="Pfam" id="PF09359"/>
    </source>
</evidence>
<dbReference type="AlphaFoldDB" id="A0A2K4ZMC0"/>
<dbReference type="Pfam" id="PF09359">
    <property type="entry name" value="VTC"/>
    <property type="match status" value="1"/>
</dbReference>
<organism evidence="2 3">
    <name type="scientific">Acetatifactor muris</name>
    <dbReference type="NCBI Taxonomy" id="879566"/>
    <lineage>
        <taxon>Bacteria</taxon>
        <taxon>Bacillati</taxon>
        <taxon>Bacillota</taxon>
        <taxon>Clostridia</taxon>
        <taxon>Lachnospirales</taxon>
        <taxon>Lachnospiraceae</taxon>
        <taxon>Acetatifactor</taxon>
    </lineage>
</organism>
<accession>A0A2K4ZMC0</accession>
<protein>
    <submittedName>
        <fullName evidence="2">VTC domain protein</fullName>
    </submittedName>
</protein>
<reference evidence="2 3" key="1">
    <citation type="submission" date="2018-01" db="EMBL/GenBank/DDBJ databases">
        <authorList>
            <person name="Gaut B.S."/>
            <person name="Morton B.R."/>
            <person name="Clegg M.T."/>
            <person name="Duvall M.R."/>
        </authorList>
    </citation>
    <scope>NUCLEOTIDE SEQUENCE [LARGE SCALE GENOMIC DNA]</scope>
    <source>
        <strain evidence="2">GP69</strain>
    </source>
</reference>
<dbReference type="Proteomes" id="UP000236311">
    <property type="component" value="Unassembled WGS sequence"/>
</dbReference>
<dbReference type="Gene3D" id="3.20.100.30">
    <property type="entry name" value="VTC, catalytic tunnel domain"/>
    <property type="match status" value="1"/>
</dbReference>
<sequence>MSEKIWRNEIKYVCSNEALIRIESSIRNICRPDAHADQRGVYRVRSLYFDDYYDTCFHENEDGVAPRKKYRIRIYNENVDQIFMECKYKERDMIRKDSCRITEAECIELMRGNGWAAGSGQEPLLKYFCAEMALRAYAPKIIVQYERMAYIYQIGNIRITFDRNIAMSNMVEDFLKKELAVRPVMPVSRHVLEVKYSGMIPDYIYNALQVSDLRQTNFSKYYISRKI</sequence>
<proteinExistence type="predicted"/>
<dbReference type="RefSeq" id="WP_172455238.1">
    <property type="nucleotide sequence ID" value="NZ_JANJZD010000028.1"/>
</dbReference>
<feature type="domain" description="VTC" evidence="1">
    <location>
        <begin position="7"/>
        <end position="225"/>
    </location>
</feature>
<dbReference type="InterPro" id="IPR018966">
    <property type="entry name" value="VTC_domain"/>
</dbReference>
<evidence type="ECO:0000313" key="3">
    <source>
        <dbReference type="Proteomes" id="UP000236311"/>
    </source>
</evidence>
<name>A0A2K4ZMC0_9FIRM</name>
<dbReference type="CDD" id="cd07750">
    <property type="entry name" value="PolyPPase_VTC_like"/>
    <property type="match status" value="1"/>
</dbReference>
<dbReference type="GO" id="GO:0006799">
    <property type="term" value="P:polyphosphate biosynthetic process"/>
    <property type="evidence" value="ECO:0007669"/>
    <property type="project" value="UniProtKB-ARBA"/>
</dbReference>